<evidence type="ECO:0000313" key="2">
    <source>
        <dbReference type="EMBL" id="KAJ7739670.1"/>
    </source>
</evidence>
<protein>
    <submittedName>
        <fullName evidence="2">Uncharacterized protein</fullName>
    </submittedName>
</protein>
<accession>A0AAD7N023</accession>
<reference evidence="2" key="1">
    <citation type="submission" date="2023-03" db="EMBL/GenBank/DDBJ databases">
        <title>Massive genome expansion in bonnet fungi (Mycena s.s.) driven by repeated elements and novel gene families across ecological guilds.</title>
        <authorList>
            <consortium name="Lawrence Berkeley National Laboratory"/>
            <person name="Harder C.B."/>
            <person name="Miyauchi S."/>
            <person name="Viragh M."/>
            <person name="Kuo A."/>
            <person name="Thoen E."/>
            <person name="Andreopoulos B."/>
            <person name="Lu D."/>
            <person name="Skrede I."/>
            <person name="Drula E."/>
            <person name="Henrissat B."/>
            <person name="Morin E."/>
            <person name="Kohler A."/>
            <person name="Barry K."/>
            <person name="LaButti K."/>
            <person name="Morin E."/>
            <person name="Salamov A."/>
            <person name="Lipzen A."/>
            <person name="Mereny Z."/>
            <person name="Hegedus B."/>
            <person name="Baldrian P."/>
            <person name="Stursova M."/>
            <person name="Weitz H."/>
            <person name="Taylor A."/>
            <person name="Grigoriev I.V."/>
            <person name="Nagy L.G."/>
            <person name="Martin F."/>
            <person name="Kauserud H."/>
        </authorList>
    </citation>
    <scope>NUCLEOTIDE SEQUENCE</scope>
    <source>
        <strain evidence="2">CBHHK188m</strain>
    </source>
</reference>
<evidence type="ECO:0000256" key="1">
    <source>
        <dbReference type="SAM" id="MobiDB-lite"/>
    </source>
</evidence>
<feature type="compositionally biased region" description="Acidic residues" evidence="1">
    <location>
        <begin position="260"/>
        <end position="270"/>
    </location>
</feature>
<proteinExistence type="predicted"/>
<dbReference type="EMBL" id="JARJLG010000131">
    <property type="protein sequence ID" value="KAJ7739670.1"/>
    <property type="molecule type" value="Genomic_DNA"/>
</dbReference>
<comment type="caution">
    <text evidence="2">The sequence shown here is derived from an EMBL/GenBank/DDBJ whole genome shotgun (WGS) entry which is preliminary data.</text>
</comment>
<dbReference type="AlphaFoldDB" id="A0AAD7N023"/>
<keyword evidence="3" id="KW-1185">Reference proteome</keyword>
<feature type="compositionally biased region" description="Polar residues" evidence="1">
    <location>
        <begin position="135"/>
        <end position="144"/>
    </location>
</feature>
<evidence type="ECO:0000313" key="3">
    <source>
        <dbReference type="Proteomes" id="UP001215280"/>
    </source>
</evidence>
<feature type="region of interest" description="Disordered" evidence="1">
    <location>
        <begin position="1"/>
        <end position="26"/>
    </location>
</feature>
<organism evidence="2 3">
    <name type="scientific">Mycena maculata</name>
    <dbReference type="NCBI Taxonomy" id="230809"/>
    <lineage>
        <taxon>Eukaryota</taxon>
        <taxon>Fungi</taxon>
        <taxon>Dikarya</taxon>
        <taxon>Basidiomycota</taxon>
        <taxon>Agaricomycotina</taxon>
        <taxon>Agaricomycetes</taxon>
        <taxon>Agaricomycetidae</taxon>
        <taxon>Agaricales</taxon>
        <taxon>Marasmiineae</taxon>
        <taxon>Mycenaceae</taxon>
        <taxon>Mycena</taxon>
    </lineage>
</organism>
<dbReference type="Proteomes" id="UP001215280">
    <property type="component" value="Unassembled WGS sequence"/>
</dbReference>
<feature type="region of interest" description="Disordered" evidence="1">
    <location>
        <begin position="129"/>
        <end position="155"/>
    </location>
</feature>
<feature type="region of interest" description="Disordered" evidence="1">
    <location>
        <begin position="260"/>
        <end position="281"/>
    </location>
</feature>
<feature type="compositionally biased region" description="Polar residues" evidence="1">
    <location>
        <begin position="1"/>
        <end position="13"/>
    </location>
</feature>
<name>A0AAD7N023_9AGAR</name>
<gene>
    <name evidence="2" type="ORF">DFH07DRAFT_778656</name>
</gene>
<sequence>MSGMSSPLSSAAITPSARESADKEVDEATVSYNQALENFNKVNRTEPDPILLATQLGTLETLEQETVLPDKAAEMEEDLQSDLIQRDTDLTVDAYFHQDLQQLEGNIENYYSSSLVDNIVDSDNMDVDDVNDSSKPAQSVSISTPVGVKSDKKTKEKLGETEMVLDDGFVESQIDTKPKKPTITSLSQEESLLNEKVESMNNFLTREENLEESVRSGIIQAISIINLQRISIASQIEKLRAKKKRGKAKKVADAFEEEIASNESEGEAYESDSGKGKKVEGNATSHAIETRWMDSLTDEEKATYKSTAREHINQFEQKKAPIPWPIRRLLKFVPEVLPECSYISKELAIHILTNREKRNACIFHSLKSAGRQICCDGNGKFSVQGVPFQKASIEENGAKGSLSCGCTINEALLEFMFFKTATASSFNPRITHSETLQGDILHSRHRTFIAQAFGRATGIRVDDLYVGGDGSTFGTPEHMLKLVGKILEKVNSQLPEDRVVGLQLIDILAGDGEGASSK</sequence>